<keyword evidence="1" id="KW-0812">Transmembrane</keyword>
<accession>A0A7Y9DQ40</accession>
<gene>
    <name evidence="2" type="ORF">BJ968_004218</name>
</gene>
<organism evidence="2 3">
    <name type="scientific">Kineococcus aurantiacus</name>
    <dbReference type="NCBI Taxonomy" id="37633"/>
    <lineage>
        <taxon>Bacteria</taxon>
        <taxon>Bacillati</taxon>
        <taxon>Actinomycetota</taxon>
        <taxon>Actinomycetes</taxon>
        <taxon>Kineosporiales</taxon>
        <taxon>Kineosporiaceae</taxon>
        <taxon>Kineococcus</taxon>
    </lineage>
</organism>
<evidence type="ECO:0000256" key="1">
    <source>
        <dbReference type="SAM" id="Phobius"/>
    </source>
</evidence>
<evidence type="ECO:0000313" key="3">
    <source>
        <dbReference type="Proteomes" id="UP000521922"/>
    </source>
</evidence>
<protein>
    <submittedName>
        <fullName evidence="2">Uncharacterized protein</fullName>
    </submittedName>
</protein>
<dbReference type="AlphaFoldDB" id="A0A7Y9DQ40"/>
<feature type="transmembrane region" description="Helical" evidence="1">
    <location>
        <begin position="65"/>
        <end position="88"/>
    </location>
</feature>
<feature type="transmembrane region" description="Helical" evidence="1">
    <location>
        <begin position="175"/>
        <end position="199"/>
    </location>
</feature>
<feature type="transmembrane region" description="Helical" evidence="1">
    <location>
        <begin position="100"/>
        <end position="120"/>
    </location>
</feature>
<proteinExistence type="predicted"/>
<evidence type="ECO:0000313" key="2">
    <source>
        <dbReference type="EMBL" id="NYD24678.1"/>
    </source>
</evidence>
<name>A0A7Y9DQ40_9ACTN</name>
<feature type="transmembrane region" description="Helical" evidence="1">
    <location>
        <begin position="21"/>
        <end position="45"/>
    </location>
</feature>
<comment type="caution">
    <text evidence="2">The sequence shown here is derived from an EMBL/GenBank/DDBJ whole genome shotgun (WGS) entry which is preliminary data.</text>
</comment>
<dbReference type="EMBL" id="JACCBB010000001">
    <property type="protein sequence ID" value="NYD24678.1"/>
    <property type="molecule type" value="Genomic_DNA"/>
</dbReference>
<dbReference type="Proteomes" id="UP000521922">
    <property type="component" value="Unassembled WGS sequence"/>
</dbReference>
<feature type="transmembrane region" description="Helical" evidence="1">
    <location>
        <begin position="132"/>
        <end position="154"/>
    </location>
</feature>
<dbReference type="RefSeq" id="WP_179755229.1">
    <property type="nucleotide sequence ID" value="NZ_BAAAGN010000013.1"/>
</dbReference>
<keyword evidence="1" id="KW-1133">Transmembrane helix</keyword>
<reference evidence="2 3" key="1">
    <citation type="submission" date="2020-07" db="EMBL/GenBank/DDBJ databases">
        <title>Sequencing the genomes of 1000 actinobacteria strains.</title>
        <authorList>
            <person name="Klenk H.-P."/>
        </authorList>
    </citation>
    <scope>NUCLEOTIDE SEQUENCE [LARGE SCALE GENOMIC DNA]</scope>
    <source>
        <strain evidence="2 3">DSM 7487</strain>
    </source>
</reference>
<keyword evidence="1" id="KW-0472">Membrane</keyword>
<sequence length="244" mass="25731">MQPQQGWRTHAEESLRHLAAVTLAGAASGVLIAGVGARLAMMLLAHVNPFAHGLVSDDGFVIGRLTFTGTVNLLAVGGLLGLLGGAVCTVLRGVMIGPRWFRVVSVSAGAAVVVGEMLLHTSGVDFVALEPAALSIALFIAIPGLYAATLTLLAERWLRPGAWFRRARLQRVAPLLLIWVLAFPLLPLLAGLALLWGARELLRRSDRGASSLDGAVLRWLPRTALAAVFCWSGARLASEAAVLI</sequence>
<keyword evidence="3" id="KW-1185">Reference proteome</keyword>